<dbReference type="EMBL" id="PKMF04000394">
    <property type="protein sequence ID" value="KAK7834075.1"/>
    <property type="molecule type" value="Genomic_DNA"/>
</dbReference>
<evidence type="ECO:0000313" key="1">
    <source>
        <dbReference type="EMBL" id="KAK7834075.1"/>
    </source>
</evidence>
<protein>
    <submittedName>
        <fullName evidence="1">Uncharacterized protein</fullName>
    </submittedName>
</protein>
<evidence type="ECO:0000313" key="2">
    <source>
        <dbReference type="Proteomes" id="UP000237347"/>
    </source>
</evidence>
<dbReference type="AlphaFoldDB" id="A0AAW0K5T0"/>
<proteinExistence type="predicted"/>
<organism evidence="1 2">
    <name type="scientific">Quercus suber</name>
    <name type="common">Cork oak</name>
    <dbReference type="NCBI Taxonomy" id="58331"/>
    <lineage>
        <taxon>Eukaryota</taxon>
        <taxon>Viridiplantae</taxon>
        <taxon>Streptophyta</taxon>
        <taxon>Embryophyta</taxon>
        <taxon>Tracheophyta</taxon>
        <taxon>Spermatophyta</taxon>
        <taxon>Magnoliopsida</taxon>
        <taxon>eudicotyledons</taxon>
        <taxon>Gunneridae</taxon>
        <taxon>Pentapetalae</taxon>
        <taxon>rosids</taxon>
        <taxon>fabids</taxon>
        <taxon>Fagales</taxon>
        <taxon>Fagaceae</taxon>
        <taxon>Quercus</taxon>
    </lineage>
</organism>
<name>A0AAW0K5T0_QUESU</name>
<sequence length="115" mass="13161">NQNFWNSHLKKRSLAQNLATPTTTNQAVGTPGYMLDRDFQGHVHAPNFQQESWKFVCLDPIRMEAEGSSQTISMKTEETFNNDSSENNDEMDFWYKLFIKSGESSQPHVNLGQFG</sequence>
<reference evidence="1 2" key="1">
    <citation type="journal article" date="2018" name="Sci. Data">
        <title>The draft genome sequence of cork oak.</title>
        <authorList>
            <person name="Ramos A.M."/>
            <person name="Usie A."/>
            <person name="Barbosa P."/>
            <person name="Barros P.M."/>
            <person name="Capote T."/>
            <person name="Chaves I."/>
            <person name="Simoes F."/>
            <person name="Abreu I."/>
            <person name="Carrasquinho I."/>
            <person name="Faro C."/>
            <person name="Guimaraes J.B."/>
            <person name="Mendonca D."/>
            <person name="Nobrega F."/>
            <person name="Rodrigues L."/>
            <person name="Saibo N.J.M."/>
            <person name="Varela M.C."/>
            <person name="Egas C."/>
            <person name="Matos J."/>
            <person name="Miguel C.M."/>
            <person name="Oliveira M.M."/>
            <person name="Ricardo C.P."/>
            <person name="Goncalves S."/>
        </authorList>
    </citation>
    <scope>NUCLEOTIDE SEQUENCE [LARGE SCALE GENOMIC DNA]</scope>
    <source>
        <strain evidence="2">cv. HL8</strain>
    </source>
</reference>
<accession>A0AAW0K5T0</accession>
<dbReference type="Proteomes" id="UP000237347">
    <property type="component" value="Unassembled WGS sequence"/>
</dbReference>
<gene>
    <name evidence="1" type="ORF">CFP56_025046</name>
</gene>
<feature type="non-terminal residue" evidence="1">
    <location>
        <position position="1"/>
    </location>
</feature>
<comment type="caution">
    <text evidence="1">The sequence shown here is derived from an EMBL/GenBank/DDBJ whole genome shotgun (WGS) entry which is preliminary data.</text>
</comment>
<keyword evidence="2" id="KW-1185">Reference proteome</keyword>